<dbReference type="Proteomes" id="UP000198959">
    <property type="component" value="Unassembled WGS sequence"/>
</dbReference>
<dbReference type="GO" id="GO:0016791">
    <property type="term" value="F:phosphatase activity"/>
    <property type="evidence" value="ECO:0007669"/>
    <property type="project" value="TreeGrafter"/>
</dbReference>
<dbReference type="RefSeq" id="WP_176738302.1">
    <property type="nucleotide sequence ID" value="NZ_FMHW01000002.1"/>
</dbReference>
<reference evidence="2" key="1">
    <citation type="submission" date="2016-06" db="EMBL/GenBank/DDBJ databases">
        <authorList>
            <person name="Varghese N."/>
            <person name="Submissions Spin"/>
        </authorList>
    </citation>
    <scope>NUCLEOTIDE SEQUENCE [LARGE SCALE GENOMIC DNA]</scope>
    <source>
        <strain evidence="2">DSM 43817</strain>
    </source>
</reference>
<dbReference type="PANTHER" id="PTHR10000">
    <property type="entry name" value="PHOSPHOSERINE PHOSPHATASE"/>
    <property type="match status" value="1"/>
</dbReference>
<dbReference type="STRING" id="145854.GA0074692_0979"/>
<dbReference type="GO" id="GO:0005829">
    <property type="term" value="C:cytosol"/>
    <property type="evidence" value="ECO:0007669"/>
    <property type="project" value="TreeGrafter"/>
</dbReference>
<dbReference type="InterPro" id="IPR036412">
    <property type="entry name" value="HAD-like_sf"/>
</dbReference>
<sequence>MTISYAAFDLDGTLIDAADQPYDGVVAGLAMLRQRGVVPLIVSGRSARSFRNLRHLDELFAQLDDEVLLSDGNVVLDRHADLLSFPLTCPSPVLRRLSSDPGIDMVVECSGEFHATTKRAAAQFAMVYRVPRQQVPLTGHALSDVPCFTAVTVFRSTTPVPELLDGTDCEVMTIRPFEARVVRPRGTGKSTALVRHLRRRFGEPDLSRTLAVGDGAADAPMLAACAFGVATSDASPVAVEAATRHLSGGLAEFLSAFDPESMV</sequence>
<dbReference type="GO" id="GO:0000287">
    <property type="term" value="F:magnesium ion binding"/>
    <property type="evidence" value="ECO:0007669"/>
    <property type="project" value="TreeGrafter"/>
</dbReference>
<organism evidence="1 2">
    <name type="scientific">Micromonospora pallida</name>
    <dbReference type="NCBI Taxonomy" id="145854"/>
    <lineage>
        <taxon>Bacteria</taxon>
        <taxon>Bacillati</taxon>
        <taxon>Actinomycetota</taxon>
        <taxon>Actinomycetes</taxon>
        <taxon>Micromonosporales</taxon>
        <taxon>Micromonosporaceae</taxon>
        <taxon>Micromonospora</taxon>
    </lineage>
</organism>
<dbReference type="Pfam" id="PF08282">
    <property type="entry name" value="Hydrolase_3"/>
    <property type="match status" value="2"/>
</dbReference>
<dbReference type="InterPro" id="IPR023214">
    <property type="entry name" value="HAD_sf"/>
</dbReference>
<proteinExistence type="predicted"/>
<accession>A0A1C6RU90</accession>
<dbReference type="EMBL" id="FMHW01000002">
    <property type="protein sequence ID" value="SCL20776.1"/>
    <property type="molecule type" value="Genomic_DNA"/>
</dbReference>
<evidence type="ECO:0000313" key="2">
    <source>
        <dbReference type="Proteomes" id="UP000198959"/>
    </source>
</evidence>
<name>A0A1C6RU90_9ACTN</name>
<dbReference type="CDD" id="cd01427">
    <property type="entry name" value="HAD_like"/>
    <property type="match status" value="1"/>
</dbReference>
<keyword evidence="2" id="KW-1185">Reference proteome</keyword>
<dbReference type="PANTHER" id="PTHR10000:SF8">
    <property type="entry name" value="HAD SUPERFAMILY HYDROLASE-LIKE, TYPE 3"/>
    <property type="match status" value="1"/>
</dbReference>
<evidence type="ECO:0000313" key="1">
    <source>
        <dbReference type="EMBL" id="SCL20776.1"/>
    </source>
</evidence>
<dbReference type="SUPFAM" id="SSF56784">
    <property type="entry name" value="HAD-like"/>
    <property type="match status" value="1"/>
</dbReference>
<dbReference type="Gene3D" id="3.40.50.1000">
    <property type="entry name" value="HAD superfamily/HAD-like"/>
    <property type="match status" value="2"/>
</dbReference>
<gene>
    <name evidence="1" type="ORF">GA0074692_0979</name>
</gene>
<dbReference type="AlphaFoldDB" id="A0A1C6RU90"/>
<protein>
    <submittedName>
        <fullName evidence="1">Hydroxymethylpyrimidine pyrophosphatase</fullName>
    </submittedName>
</protein>